<feature type="transmembrane region" description="Helical" evidence="1">
    <location>
        <begin position="21"/>
        <end position="39"/>
    </location>
</feature>
<evidence type="ECO:0000256" key="1">
    <source>
        <dbReference type="SAM" id="Phobius"/>
    </source>
</evidence>
<dbReference type="EMBL" id="SLWO01000001">
    <property type="protein sequence ID" value="TCO30806.1"/>
    <property type="molecule type" value="Genomic_DNA"/>
</dbReference>
<comment type="caution">
    <text evidence="2">The sequence shown here is derived from an EMBL/GenBank/DDBJ whole genome shotgun (WGS) entry which is preliminary data.</text>
</comment>
<dbReference type="AlphaFoldDB" id="A0A4V2S0A0"/>
<name>A0A4V2S0A0_9SPHI</name>
<evidence type="ECO:0000313" key="2">
    <source>
        <dbReference type="EMBL" id="TCO30806.1"/>
    </source>
</evidence>
<sequence>MLKVVLKTKERRTRDEQVIGHHYVETILSINVLCTIIMIF</sequence>
<protein>
    <submittedName>
        <fullName evidence="2">Uncharacterized protein</fullName>
    </submittedName>
</protein>
<proteinExistence type="predicted"/>
<reference evidence="2 3" key="1">
    <citation type="submission" date="2019-03" db="EMBL/GenBank/DDBJ databases">
        <title>Genomic Encyclopedia of Type Strains, Phase IV (KMG-IV): sequencing the most valuable type-strain genomes for metagenomic binning, comparative biology and taxonomic classification.</title>
        <authorList>
            <person name="Goeker M."/>
        </authorList>
    </citation>
    <scope>NUCLEOTIDE SEQUENCE [LARGE SCALE GENOMIC DNA]</scope>
    <source>
        <strain evidence="2 3">DSM 103236</strain>
    </source>
</reference>
<keyword evidence="1" id="KW-0472">Membrane</keyword>
<gene>
    <name evidence="2" type="ORF">EV200_101245</name>
</gene>
<organism evidence="2 3">
    <name type="scientific">Pedobacter psychrotolerans</name>
    <dbReference type="NCBI Taxonomy" id="1843235"/>
    <lineage>
        <taxon>Bacteria</taxon>
        <taxon>Pseudomonadati</taxon>
        <taxon>Bacteroidota</taxon>
        <taxon>Sphingobacteriia</taxon>
        <taxon>Sphingobacteriales</taxon>
        <taxon>Sphingobacteriaceae</taxon>
        <taxon>Pedobacter</taxon>
    </lineage>
</organism>
<accession>A0A4V2S0A0</accession>
<evidence type="ECO:0000313" key="3">
    <source>
        <dbReference type="Proteomes" id="UP000295684"/>
    </source>
</evidence>
<dbReference type="Proteomes" id="UP000295684">
    <property type="component" value="Unassembled WGS sequence"/>
</dbReference>
<keyword evidence="1" id="KW-1133">Transmembrane helix</keyword>
<keyword evidence="1" id="KW-0812">Transmembrane</keyword>